<comment type="similarity">
    <text evidence="2 9">Belongs to the class-IV pyridoxal-phosphate-dependent aminotransferase family.</text>
</comment>
<evidence type="ECO:0000256" key="10">
    <source>
        <dbReference type="RuleBase" id="RU004516"/>
    </source>
</evidence>
<proteinExistence type="inferred from homology"/>
<dbReference type="SUPFAM" id="SSF56752">
    <property type="entry name" value="D-aminoacid aminotransferase-like PLP-dependent enzymes"/>
    <property type="match status" value="1"/>
</dbReference>
<dbReference type="PIRSF" id="PIRSF006468">
    <property type="entry name" value="BCAT1"/>
    <property type="match status" value="1"/>
</dbReference>
<dbReference type="EC" id="2.6.1.42" evidence="11"/>
<dbReference type="FunFam" id="3.20.10.10:FF:000004">
    <property type="entry name" value="Branched-chain-amino-acid aminotransferase"/>
    <property type="match status" value="1"/>
</dbReference>
<dbReference type="NCBIfam" id="TIGR01123">
    <property type="entry name" value="ilvE_II"/>
    <property type="match status" value="1"/>
</dbReference>
<dbReference type="GO" id="GO:0005739">
    <property type="term" value="C:mitochondrion"/>
    <property type="evidence" value="ECO:0007669"/>
    <property type="project" value="TreeGrafter"/>
</dbReference>
<dbReference type="PANTHER" id="PTHR11825">
    <property type="entry name" value="SUBGROUP IIII AMINOTRANSFERASE"/>
    <property type="match status" value="1"/>
</dbReference>
<keyword evidence="7 11" id="KW-0100">Branched-chain amino acid biosynthesis</keyword>
<dbReference type="EMBL" id="MCBQ01019034">
    <property type="protein sequence ID" value="RKF57181.1"/>
    <property type="molecule type" value="Genomic_DNA"/>
</dbReference>
<evidence type="ECO:0000256" key="2">
    <source>
        <dbReference type="ARBA" id="ARBA00009320"/>
    </source>
</evidence>
<dbReference type="GO" id="GO:0009099">
    <property type="term" value="P:L-valine biosynthetic process"/>
    <property type="evidence" value="ECO:0007669"/>
    <property type="project" value="TreeGrafter"/>
</dbReference>
<dbReference type="CDD" id="cd01557">
    <property type="entry name" value="BCAT_beta_family"/>
    <property type="match status" value="1"/>
</dbReference>
<evidence type="ECO:0000256" key="3">
    <source>
        <dbReference type="ARBA" id="ARBA00022576"/>
    </source>
</evidence>
<evidence type="ECO:0000313" key="13">
    <source>
        <dbReference type="Proteomes" id="UP000283383"/>
    </source>
</evidence>
<keyword evidence="5 11" id="KW-0808">Transferase</keyword>
<dbReference type="AlphaFoldDB" id="A0A420HIB7"/>
<evidence type="ECO:0000256" key="6">
    <source>
        <dbReference type="ARBA" id="ARBA00022898"/>
    </source>
</evidence>
<dbReference type="NCBIfam" id="NF009897">
    <property type="entry name" value="PRK13357.1"/>
    <property type="match status" value="1"/>
</dbReference>
<accession>A0A420HIB7</accession>
<dbReference type="Gene3D" id="3.20.10.10">
    <property type="entry name" value="D-amino Acid Aminotransferase, subunit A, domain 2"/>
    <property type="match status" value="1"/>
</dbReference>
<feature type="modified residue" description="N6-(pyridoxal phosphate)lysine" evidence="8">
    <location>
        <position position="240"/>
    </location>
</feature>
<dbReference type="InterPro" id="IPR043132">
    <property type="entry name" value="BCAT-like_C"/>
</dbReference>
<keyword evidence="4 11" id="KW-0028">Amino-acid biosynthesis</keyword>
<dbReference type="GO" id="GO:0052654">
    <property type="term" value="F:L-leucine-2-oxoglutarate transaminase activity"/>
    <property type="evidence" value="ECO:0007669"/>
    <property type="project" value="RHEA"/>
</dbReference>
<evidence type="ECO:0000256" key="1">
    <source>
        <dbReference type="ARBA" id="ARBA00001933"/>
    </source>
</evidence>
<dbReference type="GO" id="GO:0052655">
    <property type="term" value="F:L-valine-2-oxoglutarate transaminase activity"/>
    <property type="evidence" value="ECO:0007669"/>
    <property type="project" value="RHEA"/>
</dbReference>
<dbReference type="Pfam" id="PF01063">
    <property type="entry name" value="Aminotran_4"/>
    <property type="match status" value="1"/>
</dbReference>
<reference evidence="12 13" key="1">
    <citation type="journal article" date="2018" name="BMC Genomics">
        <title>Comparative genome analyses reveal sequence features reflecting distinct modes of host-adaptation between dicot and monocot powdery mildew.</title>
        <authorList>
            <person name="Wu Y."/>
            <person name="Ma X."/>
            <person name="Pan Z."/>
            <person name="Kale S.D."/>
            <person name="Song Y."/>
            <person name="King H."/>
            <person name="Zhang Q."/>
            <person name="Presley C."/>
            <person name="Deng X."/>
            <person name="Wei C.I."/>
            <person name="Xiao S."/>
        </authorList>
    </citation>
    <scope>NUCLEOTIDE SEQUENCE [LARGE SCALE GENOMIC DNA]</scope>
    <source>
        <strain evidence="12">UMSG3</strain>
    </source>
</reference>
<evidence type="ECO:0000256" key="5">
    <source>
        <dbReference type="ARBA" id="ARBA00022679"/>
    </source>
</evidence>
<name>A0A420HIB7_9PEZI</name>
<dbReference type="InterPro" id="IPR001544">
    <property type="entry name" value="Aminotrans_IV"/>
</dbReference>
<dbReference type="InterPro" id="IPR005786">
    <property type="entry name" value="B_amino_transII"/>
</dbReference>
<dbReference type="InterPro" id="IPR043131">
    <property type="entry name" value="BCAT-like_N"/>
</dbReference>
<protein>
    <recommendedName>
        <fullName evidence="11">Branched-chain-amino-acid aminotransferase</fullName>
        <ecNumber evidence="11">2.6.1.42</ecNumber>
    </recommendedName>
</protein>
<keyword evidence="3 11" id="KW-0032">Aminotransferase</keyword>
<gene>
    <name evidence="12" type="ORF">GcM3_190023</name>
</gene>
<comment type="catalytic activity">
    <reaction evidence="11">
        <text>L-isoleucine + 2-oxoglutarate = (S)-3-methyl-2-oxopentanoate + L-glutamate</text>
        <dbReference type="Rhea" id="RHEA:24801"/>
        <dbReference type="ChEBI" id="CHEBI:16810"/>
        <dbReference type="ChEBI" id="CHEBI:29985"/>
        <dbReference type="ChEBI" id="CHEBI:35146"/>
        <dbReference type="ChEBI" id="CHEBI:58045"/>
        <dbReference type="EC" id="2.6.1.42"/>
    </reaction>
</comment>
<keyword evidence="13" id="KW-1185">Reference proteome</keyword>
<evidence type="ECO:0000256" key="7">
    <source>
        <dbReference type="ARBA" id="ARBA00023304"/>
    </source>
</evidence>
<dbReference type="InterPro" id="IPR018300">
    <property type="entry name" value="Aminotrans_IV_CS"/>
</dbReference>
<dbReference type="PANTHER" id="PTHR11825:SF44">
    <property type="entry name" value="BRANCHED-CHAIN-AMINO-ACID AMINOTRANSFERASE"/>
    <property type="match status" value="1"/>
</dbReference>
<evidence type="ECO:0000256" key="11">
    <source>
        <dbReference type="RuleBase" id="RU004517"/>
    </source>
</evidence>
<comment type="catalytic activity">
    <reaction evidence="11">
        <text>L-valine + 2-oxoglutarate = 3-methyl-2-oxobutanoate + L-glutamate</text>
        <dbReference type="Rhea" id="RHEA:24813"/>
        <dbReference type="ChEBI" id="CHEBI:11851"/>
        <dbReference type="ChEBI" id="CHEBI:16810"/>
        <dbReference type="ChEBI" id="CHEBI:29985"/>
        <dbReference type="ChEBI" id="CHEBI:57762"/>
        <dbReference type="EC" id="2.6.1.42"/>
    </reaction>
</comment>
<evidence type="ECO:0000256" key="8">
    <source>
        <dbReference type="PIRSR" id="PIRSR006468-1"/>
    </source>
</evidence>
<sequence length="411" mass="45968">MHSLTFISKFSLRTSNVFKISFARQLTTQSQDAPNYKLQNIDVSKLTITKTSLPKSPVPNNELIFGHTFTVALDHMLSIEWTANHGWGHPRITPYQNLSLDPACSVFHYAFECFEGMKAYKDKFGRARLFRPDRNMARMNKSTARIALPTFDPLSMIELISKLVLLDQRFIPEERGYSLYIRPTVIGTQKTLGVGPPSSALLYVIASPVGPYYPTGFKAISLEATDYAVRAWPGGVGDKKLGANYAPCIVPQLEAAKRGFQQNLWLFGEEEFITEVGTMNMFIVIKNAETEKNEIITAPLDGTILEGVTRDSILSLARERLVPKGWTVSERKITMKELFQASNEGRLLEAFGSGTAAVVSPVRNISWKGNMINCGLKLQQEAGHVASTMLEWISARQYGEEDHEWSHVIPS</sequence>
<organism evidence="12 13">
    <name type="scientific">Golovinomyces cichoracearum</name>
    <dbReference type="NCBI Taxonomy" id="62708"/>
    <lineage>
        <taxon>Eukaryota</taxon>
        <taxon>Fungi</taxon>
        <taxon>Dikarya</taxon>
        <taxon>Ascomycota</taxon>
        <taxon>Pezizomycotina</taxon>
        <taxon>Leotiomycetes</taxon>
        <taxon>Erysiphales</taxon>
        <taxon>Erysiphaceae</taxon>
        <taxon>Golovinomyces</taxon>
    </lineage>
</organism>
<evidence type="ECO:0000256" key="4">
    <source>
        <dbReference type="ARBA" id="ARBA00022605"/>
    </source>
</evidence>
<evidence type="ECO:0000256" key="9">
    <source>
        <dbReference type="RuleBase" id="RU004106"/>
    </source>
</evidence>
<dbReference type="PROSITE" id="PS00770">
    <property type="entry name" value="AA_TRANSFER_CLASS_4"/>
    <property type="match status" value="1"/>
</dbReference>
<dbReference type="FunFam" id="3.30.470.10:FF:000005">
    <property type="entry name" value="Branched-chain-amino-acid aminotransferase"/>
    <property type="match status" value="1"/>
</dbReference>
<dbReference type="Gene3D" id="3.30.470.10">
    <property type="match status" value="1"/>
</dbReference>
<comment type="catalytic activity">
    <reaction evidence="11">
        <text>L-leucine + 2-oxoglutarate = 4-methyl-2-oxopentanoate + L-glutamate</text>
        <dbReference type="Rhea" id="RHEA:18321"/>
        <dbReference type="ChEBI" id="CHEBI:16810"/>
        <dbReference type="ChEBI" id="CHEBI:17865"/>
        <dbReference type="ChEBI" id="CHEBI:29985"/>
        <dbReference type="ChEBI" id="CHEBI:57427"/>
        <dbReference type="EC" id="2.6.1.42"/>
    </reaction>
</comment>
<dbReference type="InterPro" id="IPR036038">
    <property type="entry name" value="Aminotransferase-like"/>
</dbReference>
<dbReference type="GO" id="GO:0009098">
    <property type="term" value="P:L-leucine biosynthetic process"/>
    <property type="evidence" value="ECO:0007669"/>
    <property type="project" value="TreeGrafter"/>
</dbReference>
<dbReference type="InterPro" id="IPR033939">
    <property type="entry name" value="BCAT_family"/>
</dbReference>
<comment type="caution">
    <text evidence="12">The sequence shown here is derived from an EMBL/GenBank/DDBJ whole genome shotgun (WGS) entry which is preliminary data.</text>
</comment>
<dbReference type="STRING" id="62708.A0A420HIB7"/>
<keyword evidence="6 10" id="KW-0663">Pyridoxal phosphate</keyword>
<comment type="cofactor">
    <cofactor evidence="1 10">
        <name>pyridoxal 5'-phosphate</name>
        <dbReference type="ChEBI" id="CHEBI:597326"/>
    </cofactor>
</comment>
<evidence type="ECO:0000313" key="12">
    <source>
        <dbReference type="EMBL" id="RKF57181.1"/>
    </source>
</evidence>
<dbReference type="Proteomes" id="UP000283383">
    <property type="component" value="Unassembled WGS sequence"/>
</dbReference>
<dbReference type="GO" id="GO:0052656">
    <property type="term" value="F:L-isoleucine-2-oxoglutarate transaminase activity"/>
    <property type="evidence" value="ECO:0007669"/>
    <property type="project" value="RHEA"/>
</dbReference>